<dbReference type="SUPFAM" id="SSF48371">
    <property type="entry name" value="ARM repeat"/>
    <property type="match status" value="1"/>
</dbReference>
<evidence type="ECO:0000313" key="2">
    <source>
        <dbReference type="Proteomes" id="UP000007468"/>
    </source>
</evidence>
<protein>
    <submittedName>
        <fullName evidence="1">Uncharacterized protein</fullName>
    </submittedName>
</protein>
<dbReference type="EMBL" id="CP002390">
    <property type="protein sequence ID" value="EFE27898.1"/>
    <property type="molecule type" value="Genomic_DNA"/>
</dbReference>
<keyword evidence="2" id="KW-1185">Reference proteome</keyword>
<dbReference type="RefSeq" id="WP_014261728.1">
    <property type="nucleotide sequence ID" value="NC_016630.1"/>
</dbReference>
<organism evidence="1 2">
    <name type="scientific">Filifactor alocis (strain ATCC 35896 / CCUG 47790 / D40 B5)</name>
    <name type="common">Fusobacterium alocis</name>
    <dbReference type="NCBI Taxonomy" id="546269"/>
    <lineage>
        <taxon>Bacteria</taxon>
        <taxon>Bacillati</taxon>
        <taxon>Bacillota</taxon>
        <taxon>Clostridia</taxon>
        <taxon>Peptostreptococcales</taxon>
        <taxon>Filifactoraceae</taxon>
        <taxon>Filifactor</taxon>
    </lineage>
</organism>
<reference evidence="2" key="1">
    <citation type="submission" date="2010-12" db="EMBL/GenBank/DDBJ databases">
        <title>The genome sequence of Filifactor alocis strain ATCC 35896.</title>
        <authorList>
            <consortium name="The Broad Institute Genome Sequencing Platform"/>
            <person name="Ward D."/>
            <person name="Earl A."/>
            <person name="Feldgarden M."/>
            <person name="Young S.K."/>
            <person name="Gargeya S."/>
            <person name="Zeng Q."/>
            <person name="Alvarado L."/>
            <person name="Berlin A."/>
            <person name="Bochicchio J."/>
            <person name="Chapman S.B."/>
            <person name="Chen Z."/>
            <person name="Freedman E."/>
            <person name="Gellesch M."/>
            <person name="Goldberg J."/>
            <person name="Griggs A."/>
            <person name="Gujja S."/>
            <person name="Heilman E."/>
            <person name="Heiman D."/>
            <person name="Howarth C."/>
            <person name="Mehta T."/>
            <person name="Neiman D."/>
            <person name="Pearson M."/>
            <person name="Roberts A."/>
            <person name="Saif S."/>
            <person name="Shea T."/>
            <person name="Shenoy N."/>
            <person name="Sisk P."/>
            <person name="Stolte C."/>
            <person name="Sykes S."/>
            <person name="White J."/>
            <person name="Yandava C."/>
            <person name="Izard J."/>
            <person name="Blanton J.M."/>
            <person name="Baranova O.V."/>
            <person name="Tanner A.C."/>
            <person name="Dewhirst F.E."/>
            <person name="Haas B."/>
            <person name="Nusbaum C."/>
            <person name="Birren B."/>
        </authorList>
    </citation>
    <scope>NUCLEOTIDE SEQUENCE [LARGE SCALE GENOMIC DNA]</scope>
    <source>
        <strain evidence="2">ATCC 35896 / D40 B5</strain>
    </source>
</reference>
<evidence type="ECO:0000313" key="1">
    <source>
        <dbReference type="EMBL" id="EFE27898.1"/>
    </source>
</evidence>
<accession>D6GSR3</accession>
<sequence length="139" mass="16574">MTHYLDCIWCYSAFYGEQIRISVQLHEEGNSYAAFLLLFNIFELLCKLLKESDDENVVSDIKWMLENALITSEEEVFLNSQDGIRKIRNIMTHRNLYEYYFEDDGIVYSFADFETWDIAYTKYAPRIIEIMYNAIVNKD</sequence>
<dbReference type="eggNOG" id="ENOG503460N">
    <property type="taxonomic scope" value="Bacteria"/>
</dbReference>
<dbReference type="Proteomes" id="UP000007468">
    <property type="component" value="Chromosome"/>
</dbReference>
<dbReference type="KEGG" id="faa:HMPREF0389_01150"/>
<gene>
    <name evidence="1" type="ordered locus">HMPREF0389_01150</name>
</gene>
<dbReference type="InterPro" id="IPR016024">
    <property type="entry name" value="ARM-type_fold"/>
</dbReference>
<dbReference type="OrthoDB" id="2083644at2"/>
<dbReference type="STRING" id="546269.HMPREF0389_01150"/>
<dbReference type="AlphaFoldDB" id="D6GSR3"/>
<name>D6GSR3_FILAD</name>
<proteinExistence type="predicted"/>